<comment type="subcellular location">
    <subcellularLocation>
        <location evidence="1">Nucleus</location>
        <location evidence="1">Nucleolus</location>
    </subcellularLocation>
</comment>
<keyword evidence="4" id="KW-0677">Repeat</keyword>
<gene>
    <name evidence="6" type="ORF">BVC80_5919g3</name>
</gene>
<dbReference type="GO" id="GO:0032040">
    <property type="term" value="C:small-subunit processome"/>
    <property type="evidence" value="ECO:0007669"/>
    <property type="project" value="TreeGrafter"/>
</dbReference>
<evidence type="ECO:0000256" key="4">
    <source>
        <dbReference type="ARBA" id="ARBA00022737"/>
    </source>
</evidence>
<dbReference type="PANTHER" id="PTHR18359:SF0">
    <property type="entry name" value="U3 SMALL NUCLEOLAR RNA-ASSOCIATED PROTEIN 18 HOMOLOG"/>
    <property type="match status" value="1"/>
</dbReference>
<dbReference type="Proteomes" id="UP000195402">
    <property type="component" value="Unassembled WGS sequence"/>
</dbReference>
<keyword evidence="3" id="KW-0853">WD repeat</keyword>
<dbReference type="InterPro" id="IPR015943">
    <property type="entry name" value="WD40/YVTN_repeat-like_dom_sf"/>
</dbReference>
<dbReference type="GO" id="GO:0006364">
    <property type="term" value="P:rRNA processing"/>
    <property type="evidence" value="ECO:0007669"/>
    <property type="project" value="UniProtKB-KW"/>
</dbReference>
<accession>A0A200QSM4</accession>
<dbReference type="PANTHER" id="PTHR18359">
    <property type="entry name" value="WD-REPEAT PROTEIN-RELATED"/>
    <property type="match status" value="1"/>
</dbReference>
<evidence type="ECO:0000313" key="7">
    <source>
        <dbReference type="Proteomes" id="UP000195402"/>
    </source>
</evidence>
<name>A0A200QSM4_MACCD</name>
<dbReference type="GO" id="GO:0034388">
    <property type="term" value="C:Pwp2p-containing subcomplex of 90S preribosome"/>
    <property type="evidence" value="ECO:0007669"/>
    <property type="project" value="TreeGrafter"/>
</dbReference>
<evidence type="ECO:0000256" key="1">
    <source>
        <dbReference type="ARBA" id="ARBA00004604"/>
    </source>
</evidence>
<sequence length="115" mass="12469">MANGTPRFKESSLRIFPSARLLSYLMGPSFDLVKAKVDKIGPLTGREDKSLEVFEVSPDSNTIAFVGNEGYILLVSSRTKELIGTLKMNGTALSLAFADDGRQLLSSGGDGHFYH</sequence>
<dbReference type="Gene3D" id="2.130.10.10">
    <property type="entry name" value="YVTN repeat-like/Quinoprotein amine dehydrogenase"/>
    <property type="match status" value="1"/>
</dbReference>
<evidence type="ECO:0000313" key="6">
    <source>
        <dbReference type="EMBL" id="OVA13448.1"/>
    </source>
</evidence>
<dbReference type="AlphaFoldDB" id="A0A200QSM4"/>
<protein>
    <recommendedName>
        <fullName evidence="8">WD40 repeat</fullName>
    </recommendedName>
</protein>
<proteinExistence type="predicted"/>
<dbReference type="InterPro" id="IPR036322">
    <property type="entry name" value="WD40_repeat_dom_sf"/>
</dbReference>
<organism evidence="6 7">
    <name type="scientific">Macleaya cordata</name>
    <name type="common">Five-seeded plume-poppy</name>
    <name type="synonym">Bocconia cordata</name>
    <dbReference type="NCBI Taxonomy" id="56857"/>
    <lineage>
        <taxon>Eukaryota</taxon>
        <taxon>Viridiplantae</taxon>
        <taxon>Streptophyta</taxon>
        <taxon>Embryophyta</taxon>
        <taxon>Tracheophyta</taxon>
        <taxon>Spermatophyta</taxon>
        <taxon>Magnoliopsida</taxon>
        <taxon>Ranunculales</taxon>
        <taxon>Papaveraceae</taxon>
        <taxon>Papaveroideae</taxon>
        <taxon>Macleaya</taxon>
    </lineage>
</organism>
<dbReference type="SUPFAM" id="SSF50978">
    <property type="entry name" value="WD40 repeat-like"/>
    <property type="match status" value="1"/>
</dbReference>
<keyword evidence="2" id="KW-0698">rRNA processing</keyword>
<dbReference type="STRING" id="56857.A0A200QSM4"/>
<comment type="caution">
    <text evidence="6">The sequence shown here is derived from an EMBL/GenBank/DDBJ whole genome shotgun (WGS) entry which is preliminary data.</text>
</comment>
<evidence type="ECO:0008006" key="8">
    <source>
        <dbReference type="Google" id="ProtNLM"/>
    </source>
</evidence>
<dbReference type="InParanoid" id="A0A200QSM4"/>
<reference evidence="6 7" key="1">
    <citation type="journal article" date="2017" name="Mol. Plant">
        <title>The Genome of Medicinal Plant Macleaya cordata Provides New Insights into Benzylisoquinoline Alkaloids Metabolism.</title>
        <authorList>
            <person name="Liu X."/>
            <person name="Liu Y."/>
            <person name="Huang P."/>
            <person name="Ma Y."/>
            <person name="Qing Z."/>
            <person name="Tang Q."/>
            <person name="Cao H."/>
            <person name="Cheng P."/>
            <person name="Zheng Y."/>
            <person name="Yuan Z."/>
            <person name="Zhou Y."/>
            <person name="Liu J."/>
            <person name="Tang Z."/>
            <person name="Zhuo Y."/>
            <person name="Zhang Y."/>
            <person name="Yu L."/>
            <person name="Huang J."/>
            <person name="Yang P."/>
            <person name="Peng Q."/>
            <person name="Zhang J."/>
            <person name="Jiang W."/>
            <person name="Zhang Z."/>
            <person name="Lin K."/>
            <person name="Ro D.K."/>
            <person name="Chen X."/>
            <person name="Xiong X."/>
            <person name="Shang Y."/>
            <person name="Huang S."/>
            <person name="Zeng J."/>
        </authorList>
    </citation>
    <scope>NUCLEOTIDE SEQUENCE [LARGE SCALE GENOMIC DNA]</scope>
    <source>
        <strain evidence="7">cv. BLH2017</strain>
        <tissue evidence="6">Root</tissue>
    </source>
</reference>
<dbReference type="OrthoDB" id="1935146at2759"/>
<evidence type="ECO:0000256" key="3">
    <source>
        <dbReference type="ARBA" id="ARBA00022574"/>
    </source>
</evidence>
<keyword evidence="5" id="KW-0539">Nucleus</keyword>
<evidence type="ECO:0000256" key="2">
    <source>
        <dbReference type="ARBA" id="ARBA00022552"/>
    </source>
</evidence>
<dbReference type="EMBL" id="MVGT01001139">
    <property type="protein sequence ID" value="OVA13448.1"/>
    <property type="molecule type" value="Genomic_DNA"/>
</dbReference>
<dbReference type="InterPro" id="IPR045161">
    <property type="entry name" value="Utp18"/>
</dbReference>
<keyword evidence="7" id="KW-1185">Reference proteome</keyword>
<evidence type="ECO:0000256" key="5">
    <source>
        <dbReference type="ARBA" id="ARBA00023242"/>
    </source>
</evidence>